<reference evidence="1" key="1">
    <citation type="journal article" date="2023" name="Nat. Commun.">
        <title>Diploid and tetraploid genomes of Acorus and the evolution of monocots.</title>
        <authorList>
            <person name="Ma L."/>
            <person name="Liu K.W."/>
            <person name="Li Z."/>
            <person name="Hsiao Y.Y."/>
            <person name="Qi Y."/>
            <person name="Fu T."/>
            <person name="Tang G.D."/>
            <person name="Zhang D."/>
            <person name="Sun W.H."/>
            <person name="Liu D.K."/>
            <person name="Li Y."/>
            <person name="Chen G.Z."/>
            <person name="Liu X.D."/>
            <person name="Liao X.Y."/>
            <person name="Jiang Y.T."/>
            <person name="Yu X."/>
            <person name="Hao Y."/>
            <person name="Huang J."/>
            <person name="Zhao X.W."/>
            <person name="Ke S."/>
            <person name="Chen Y.Y."/>
            <person name="Wu W.L."/>
            <person name="Hsu J.L."/>
            <person name="Lin Y.F."/>
            <person name="Huang M.D."/>
            <person name="Li C.Y."/>
            <person name="Huang L."/>
            <person name="Wang Z.W."/>
            <person name="Zhao X."/>
            <person name="Zhong W.Y."/>
            <person name="Peng D.H."/>
            <person name="Ahmad S."/>
            <person name="Lan S."/>
            <person name="Zhang J.S."/>
            <person name="Tsai W.C."/>
            <person name="Van de Peer Y."/>
            <person name="Liu Z.J."/>
        </authorList>
    </citation>
    <scope>NUCLEOTIDE SEQUENCE</scope>
    <source>
        <strain evidence="1">SCP</strain>
    </source>
</reference>
<dbReference type="EMBL" id="JAUJYN010000006">
    <property type="protein sequence ID" value="KAK1269841.1"/>
    <property type="molecule type" value="Genomic_DNA"/>
</dbReference>
<evidence type="ECO:0000313" key="1">
    <source>
        <dbReference type="EMBL" id="KAK1269841.1"/>
    </source>
</evidence>
<keyword evidence="2" id="KW-1185">Reference proteome</keyword>
<name>A0AAV9B182_ACOGR</name>
<proteinExistence type="predicted"/>
<comment type="caution">
    <text evidence="1">The sequence shown here is derived from an EMBL/GenBank/DDBJ whole genome shotgun (WGS) entry which is preliminary data.</text>
</comment>
<accession>A0AAV9B182</accession>
<reference evidence="1" key="2">
    <citation type="submission" date="2023-06" db="EMBL/GenBank/DDBJ databases">
        <authorList>
            <person name="Ma L."/>
            <person name="Liu K.-W."/>
            <person name="Li Z."/>
            <person name="Hsiao Y.-Y."/>
            <person name="Qi Y."/>
            <person name="Fu T."/>
            <person name="Tang G."/>
            <person name="Zhang D."/>
            <person name="Sun W.-H."/>
            <person name="Liu D.-K."/>
            <person name="Li Y."/>
            <person name="Chen G.-Z."/>
            <person name="Liu X.-D."/>
            <person name="Liao X.-Y."/>
            <person name="Jiang Y.-T."/>
            <person name="Yu X."/>
            <person name="Hao Y."/>
            <person name="Huang J."/>
            <person name="Zhao X.-W."/>
            <person name="Ke S."/>
            <person name="Chen Y.-Y."/>
            <person name="Wu W.-L."/>
            <person name="Hsu J.-L."/>
            <person name="Lin Y.-F."/>
            <person name="Huang M.-D."/>
            <person name="Li C.-Y."/>
            <person name="Huang L."/>
            <person name="Wang Z.-W."/>
            <person name="Zhao X."/>
            <person name="Zhong W.-Y."/>
            <person name="Peng D.-H."/>
            <person name="Ahmad S."/>
            <person name="Lan S."/>
            <person name="Zhang J.-S."/>
            <person name="Tsai W.-C."/>
            <person name="Van De Peer Y."/>
            <person name="Liu Z.-J."/>
        </authorList>
    </citation>
    <scope>NUCLEOTIDE SEQUENCE</scope>
    <source>
        <strain evidence="1">SCP</strain>
        <tissue evidence="1">Leaves</tissue>
    </source>
</reference>
<protein>
    <submittedName>
        <fullName evidence="1">Uncharacterized protein</fullName>
    </submittedName>
</protein>
<dbReference type="AlphaFoldDB" id="A0AAV9B182"/>
<gene>
    <name evidence="1" type="ORF">QJS04_geneDACA006423</name>
</gene>
<sequence>MVESENRDQWIAGDEGRGLKHRRLESTDVDCDNVVEDLMWEVEMSKVKLEEEREVVEVLSQEVDKLKEIMSRDPFYHDEDGRPLRSFEIYKEMTKQHHTFEKLLRDLKIPFYETLNDVRKIIYPYEHQYPLLKDFDKNYLIKVRLQKLELIEEARIVREYRKEIFKKIVEMNDFIKLEYKDFTYLNPSIGSSFDNSRLETLFKRARLYIYPHVMLAEGQTGEELKDFVWKSLETSYSCYCKKLENWSVKVSIVS</sequence>
<evidence type="ECO:0000313" key="2">
    <source>
        <dbReference type="Proteomes" id="UP001179952"/>
    </source>
</evidence>
<organism evidence="1 2">
    <name type="scientific">Acorus gramineus</name>
    <name type="common">Dwarf sweet flag</name>
    <dbReference type="NCBI Taxonomy" id="55184"/>
    <lineage>
        <taxon>Eukaryota</taxon>
        <taxon>Viridiplantae</taxon>
        <taxon>Streptophyta</taxon>
        <taxon>Embryophyta</taxon>
        <taxon>Tracheophyta</taxon>
        <taxon>Spermatophyta</taxon>
        <taxon>Magnoliopsida</taxon>
        <taxon>Liliopsida</taxon>
        <taxon>Acoraceae</taxon>
        <taxon>Acorus</taxon>
    </lineage>
</organism>
<dbReference type="Proteomes" id="UP001179952">
    <property type="component" value="Unassembled WGS sequence"/>
</dbReference>